<protein>
    <submittedName>
        <fullName evidence="1">Uncharacterized protein</fullName>
    </submittedName>
</protein>
<gene>
    <name evidence="1" type="ORF">MPXG_00099</name>
</gene>
<keyword evidence="2" id="KW-1185">Reference proteome</keyword>
<sequence length="118" mass="13756">MRYGSVARKVFKTRWGLYNKGLVEDHHVIPREFREHPTIKGFGYDMNAGDNVVLLPTRLGKHILYVREDRLVHTGSHPAYNVYVGRMLDVIQSEGDLLEFVDFLKISCRYSPHQIPWS</sequence>
<dbReference type="Proteomes" id="UP000232710">
    <property type="component" value="Segment"/>
</dbReference>
<name>G9E670_MPSP1</name>
<dbReference type="InterPro" id="IPR032871">
    <property type="entry name" value="AHH_dom_containing"/>
</dbReference>
<dbReference type="EMBL" id="JF974320">
    <property type="protein sequence ID" value="AET84897.1"/>
    <property type="molecule type" value="Genomic_DNA"/>
</dbReference>
<organism evidence="1 2">
    <name type="scientific">Micromonas pusilla virus SP1</name>
    <name type="common">MpV-SP1</name>
    <dbReference type="NCBI Taxonomy" id="373996"/>
    <lineage>
        <taxon>Viruses</taxon>
        <taxon>Varidnaviria</taxon>
        <taxon>Bamfordvirae</taxon>
        <taxon>Nucleocytoviricota</taxon>
        <taxon>Megaviricetes</taxon>
        <taxon>Algavirales</taxon>
        <taxon>Phycodnaviridae</taxon>
        <taxon>Prasinovirus</taxon>
        <taxon>Prasinovirus micromonas</taxon>
    </lineage>
</organism>
<evidence type="ECO:0000313" key="1">
    <source>
        <dbReference type="EMBL" id="AET84897.1"/>
    </source>
</evidence>
<proteinExistence type="predicted"/>
<reference evidence="1 2" key="1">
    <citation type="submission" date="2010-12" db="EMBL/GenBank/DDBJ databases">
        <title>The Genome Sequence of Micromonas pusilla virus SP1.</title>
        <authorList>
            <consortium name="The Broad Institute Genome Sequencing Platform"/>
            <person name="Henn M.R."/>
            <person name="Suttle C."/>
            <person name="Winget D."/>
            <person name="Chan A."/>
            <person name="Levin J."/>
            <person name="Malboeuf C."/>
            <person name="Casali M."/>
            <person name="Russ C."/>
            <person name="Lennon N."/>
            <person name="Chapman S.B."/>
            <person name="Erlich R."/>
            <person name="Young S.K."/>
            <person name="Yandava C."/>
            <person name="Zeng Q."/>
            <person name="Alvarado L."/>
            <person name="Anderson S."/>
            <person name="Berlin A."/>
            <person name="Chen Z."/>
            <person name="Freedman E."/>
            <person name="Gellesch M."/>
            <person name="Goldberg J."/>
            <person name="Green L."/>
            <person name="Griggs A."/>
            <person name="Gujja S."/>
            <person name="Heilman E.R."/>
            <person name="Heiman D."/>
            <person name="Hollinger A."/>
            <person name="Howarth C."/>
            <person name="Larson L."/>
            <person name="Mehta T."/>
            <person name="Pearson M."/>
            <person name="Roberts A."/>
            <person name="Ryan E."/>
            <person name="Saif S."/>
            <person name="Shea T."/>
            <person name="Shenoy N."/>
            <person name="Sisk P."/>
            <person name="Stolte C."/>
            <person name="Sykes S."/>
            <person name="White J."/>
            <person name="Haas B."/>
            <person name="Nusbaum C."/>
            <person name="Birren B."/>
        </authorList>
    </citation>
    <scope>NUCLEOTIDE SEQUENCE [LARGE SCALE GENOMIC DNA]</scope>
    <source>
        <strain evidence="1 2">SP1</strain>
    </source>
</reference>
<evidence type="ECO:0000313" key="2">
    <source>
        <dbReference type="Proteomes" id="UP000232710"/>
    </source>
</evidence>
<accession>G9E670</accession>
<dbReference type="Pfam" id="PF14412">
    <property type="entry name" value="AHH"/>
    <property type="match status" value="1"/>
</dbReference>
<organismHost>
    <name type="scientific">Micromonas pusilla</name>
    <name type="common">Picoplanktonic green alga</name>
    <name type="synonym">Chromulina pusilla</name>
    <dbReference type="NCBI Taxonomy" id="38833"/>
</organismHost>